<evidence type="ECO:0000313" key="1">
    <source>
        <dbReference type="EMBL" id="KAL5105977.1"/>
    </source>
</evidence>
<reference evidence="1 2" key="1">
    <citation type="journal article" date="2022" name="Front. Cell. Infect. Microbiol.">
        <title>The Genomes of Two Strains of Taenia crassiceps the Animal Model for the Study of Human Cysticercosis.</title>
        <authorList>
            <person name="Bobes R.J."/>
            <person name="Estrada K."/>
            <person name="Rios-Valencia D.G."/>
            <person name="Calderon-Gallegos A."/>
            <person name="de la Torre P."/>
            <person name="Carrero J.C."/>
            <person name="Sanchez-Flores A."/>
            <person name="Laclette J.P."/>
        </authorList>
    </citation>
    <scope>NUCLEOTIDE SEQUENCE [LARGE SCALE GENOMIC DNA]</scope>
    <source>
        <strain evidence="1">WFUcys</strain>
    </source>
</reference>
<keyword evidence="2" id="KW-1185">Reference proteome</keyword>
<dbReference type="EMBL" id="JAKROA010000007">
    <property type="protein sequence ID" value="KAL5105977.1"/>
    <property type="molecule type" value="Genomic_DNA"/>
</dbReference>
<accession>A0ABR4Q8T5</accession>
<sequence length="180" mass="19616">MADEAVVVAGECSPLAPLAKSNLFTDFTFLDLVVLQVQLHVHMEMGMKGSGCALTLYKSIAAQQCGRGGGGDRELTNRLDQSEGVEALDNEPIREARLEGFNAVSRERRGGVNFDLAFEANLEKGSVTTSATSFVPFRRETTAFFGMRTPLSTATNAASGRCFPPQGRKMARRCDRAHYY</sequence>
<dbReference type="Proteomes" id="UP001651158">
    <property type="component" value="Unassembled WGS sequence"/>
</dbReference>
<name>A0ABR4Q8T5_9CEST</name>
<proteinExistence type="predicted"/>
<organism evidence="1 2">
    <name type="scientific">Taenia crassiceps</name>
    <dbReference type="NCBI Taxonomy" id="6207"/>
    <lineage>
        <taxon>Eukaryota</taxon>
        <taxon>Metazoa</taxon>
        <taxon>Spiralia</taxon>
        <taxon>Lophotrochozoa</taxon>
        <taxon>Platyhelminthes</taxon>
        <taxon>Cestoda</taxon>
        <taxon>Eucestoda</taxon>
        <taxon>Cyclophyllidea</taxon>
        <taxon>Taeniidae</taxon>
        <taxon>Taenia</taxon>
    </lineage>
</organism>
<protein>
    <submittedName>
        <fullName evidence="1">Uncharacterized protein</fullName>
    </submittedName>
</protein>
<evidence type="ECO:0000313" key="2">
    <source>
        <dbReference type="Proteomes" id="UP001651158"/>
    </source>
</evidence>
<gene>
    <name evidence="1" type="ORF">TcWFU_010208</name>
</gene>
<comment type="caution">
    <text evidence="1">The sequence shown here is derived from an EMBL/GenBank/DDBJ whole genome shotgun (WGS) entry which is preliminary data.</text>
</comment>